<feature type="signal peptide" evidence="2">
    <location>
        <begin position="1"/>
        <end position="19"/>
    </location>
</feature>
<keyword evidence="1" id="KW-0472">Membrane</keyword>
<protein>
    <submittedName>
        <fullName evidence="3">Uncharacterized protein</fullName>
    </submittedName>
</protein>
<organism evidence="3 4">
    <name type="scientific">Roseibium porphyridii</name>
    <dbReference type="NCBI Taxonomy" id="2866279"/>
    <lineage>
        <taxon>Bacteria</taxon>
        <taxon>Pseudomonadati</taxon>
        <taxon>Pseudomonadota</taxon>
        <taxon>Alphaproteobacteria</taxon>
        <taxon>Hyphomicrobiales</taxon>
        <taxon>Stappiaceae</taxon>
        <taxon>Roseibium</taxon>
    </lineage>
</organism>
<proteinExistence type="predicted"/>
<feature type="chain" id="PRO_5047352124" evidence="2">
    <location>
        <begin position="20"/>
        <end position="69"/>
    </location>
</feature>
<accession>A0ABY8EX17</accession>
<dbReference type="RefSeq" id="WP_265681763.1">
    <property type="nucleotide sequence ID" value="NZ_CP120863.1"/>
</dbReference>
<sequence length="69" mass="7536">MKHLLTALIYSLLASSAFAHPGSHNDVHGMSGFVRHFLDSPFHIALLAGAVLSVFAVVLYLFFARKPQV</sequence>
<keyword evidence="4" id="KW-1185">Reference proteome</keyword>
<evidence type="ECO:0000313" key="4">
    <source>
        <dbReference type="Proteomes" id="UP001209803"/>
    </source>
</evidence>
<feature type="transmembrane region" description="Helical" evidence="1">
    <location>
        <begin position="43"/>
        <end position="63"/>
    </location>
</feature>
<keyword evidence="2" id="KW-0732">Signal</keyword>
<keyword evidence="1" id="KW-0812">Transmembrane</keyword>
<dbReference type="Proteomes" id="UP001209803">
    <property type="component" value="Chromosome"/>
</dbReference>
<evidence type="ECO:0000313" key="3">
    <source>
        <dbReference type="EMBL" id="WFE87522.1"/>
    </source>
</evidence>
<dbReference type="EMBL" id="CP120863">
    <property type="protein sequence ID" value="WFE87522.1"/>
    <property type="molecule type" value="Genomic_DNA"/>
</dbReference>
<keyword evidence="1" id="KW-1133">Transmembrane helix</keyword>
<evidence type="ECO:0000256" key="2">
    <source>
        <dbReference type="SAM" id="SignalP"/>
    </source>
</evidence>
<reference evidence="3 4" key="1">
    <citation type="submission" date="2023-03" db="EMBL/GenBank/DDBJ databases">
        <title>Roseibium porphyridii sp. nov. and Roseibium rhodosorbium sp. nov. isolated from marine algae, Porphyridium cruentum and Rhodosorus marinus, respectively.</title>
        <authorList>
            <person name="Lee M.W."/>
            <person name="Choi B.J."/>
            <person name="Lee J.K."/>
            <person name="Choi D.G."/>
            <person name="Baek J.H."/>
            <person name="Bayburt H."/>
            <person name="Kim J.M."/>
            <person name="Han D.M."/>
            <person name="Kim K.H."/>
            <person name="Jeon C.O."/>
        </authorList>
    </citation>
    <scope>NUCLEOTIDE SEQUENCE [LARGE SCALE GENOMIC DNA]</scope>
    <source>
        <strain evidence="3 4">KMA01</strain>
    </source>
</reference>
<name>A0ABY8EX17_9HYPH</name>
<gene>
    <name evidence="3" type="ORF">K1718_15240</name>
</gene>
<evidence type="ECO:0000256" key="1">
    <source>
        <dbReference type="SAM" id="Phobius"/>
    </source>
</evidence>